<dbReference type="InterPro" id="IPR036388">
    <property type="entry name" value="WH-like_DNA-bd_sf"/>
</dbReference>
<protein>
    <submittedName>
        <fullName evidence="7">Transcriptional regulator</fullName>
    </submittedName>
</protein>
<dbReference type="InterPro" id="IPR015422">
    <property type="entry name" value="PyrdxlP-dep_Trfase_small"/>
</dbReference>
<evidence type="ECO:0000256" key="2">
    <source>
        <dbReference type="ARBA" id="ARBA00022898"/>
    </source>
</evidence>
<dbReference type="AlphaFoldDB" id="A0A246WPD7"/>
<dbReference type="SUPFAM" id="SSF46785">
    <property type="entry name" value="Winged helix' DNA-binding domain"/>
    <property type="match status" value="1"/>
</dbReference>
<dbReference type="Gene3D" id="3.40.640.10">
    <property type="entry name" value="Type I PLP-dependent aspartate aminotransferase-like (Major domain)"/>
    <property type="match status" value="1"/>
</dbReference>
<gene>
    <name evidence="7" type="ORF">CEJ42_16355</name>
</gene>
<evidence type="ECO:0000256" key="1">
    <source>
        <dbReference type="ARBA" id="ARBA00005384"/>
    </source>
</evidence>
<comment type="similarity">
    <text evidence="1">In the C-terminal section; belongs to the class-I pyridoxal-phosphate-dependent aminotransferase family.</text>
</comment>
<dbReference type="EMBL" id="NJGU01000008">
    <property type="protein sequence ID" value="OWY28187.1"/>
    <property type="molecule type" value="Genomic_DNA"/>
</dbReference>
<dbReference type="GO" id="GO:0003700">
    <property type="term" value="F:DNA-binding transcription factor activity"/>
    <property type="evidence" value="ECO:0007669"/>
    <property type="project" value="InterPro"/>
</dbReference>
<keyword evidence="2" id="KW-0663">Pyridoxal phosphate</keyword>
<dbReference type="InterPro" id="IPR036390">
    <property type="entry name" value="WH_DNA-bd_sf"/>
</dbReference>
<evidence type="ECO:0000256" key="4">
    <source>
        <dbReference type="ARBA" id="ARBA00023125"/>
    </source>
</evidence>
<feature type="domain" description="HTH gntR-type" evidence="6">
    <location>
        <begin position="16"/>
        <end position="84"/>
    </location>
</feature>
<dbReference type="Gene3D" id="1.10.10.10">
    <property type="entry name" value="Winged helix-like DNA-binding domain superfamily/Winged helix DNA-binding domain"/>
    <property type="match status" value="1"/>
</dbReference>
<dbReference type="Pfam" id="PF00155">
    <property type="entry name" value="Aminotran_1_2"/>
    <property type="match status" value="1"/>
</dbReference>
<dbReference type="InterPro" id="IPR015421">
    <property type="entry name" value="PyrdxlP-dep_Trfase_major"/>
</dbReference>
<evidence type="ECO:0000259" key="6">
    <source>
        <dbReference type="PROSITE" id="PS50949"/>
    </source>
</evidence>
<dbReference type="CDD" id="cd07377">
    <property type="entry name" value="WHTH_GntR"/>
    <property type="match status" value="1"/>
</dbReference>
<dbReference type="GO" id="GO:0030170">
    <property type="term" value="F:pyridoxal phosphate binding"/>
    <property type="evidence" value="ECO:0007669"/>
    <property type="project" value="InterPro"/>
</dbReference>
<dbReference type="PROSITE" id="PS50949">
    <property type="entry name" value="HTH_GNTR"/>
    <property type="match status" value="1"/>
</dbReference>
<keyword evidence="5" id="KW-0804">Transcription</keyword>
<keyword evidence="4" id="KW-0238">DNA-binding</keyword>
<keyword evidence="3" id="KW-0805">Transcription regulation</keyword>
<dbReference type="GO" id="GO:0003677">
    <property type="term" value="F:DNA binding"/>
    <property type="evidence" value="ECO:0007669"/>
    <property type="project" value="UniProtKB-KW"/>
</dbReference>
<name>A0A246WPD7_9BURK</name>
<accession>A0A246WPD7</accession>
<dbReference type="SMART" id="SM00345">
    <property type="entry name" value="HTH_GNTR"/>
    <property type="match status" value="1"/>
</dbReference>
<dbReference type="CDD" id="cd00609">
    <property type="entry name" value="AAT_like"/>
    <property type="match status" value="1"/>
</dbReference>
<comment type="caution">
    <text evidence="7">The sequence shown here is derived from an EMBL/GenBank/DDBJ whole genome shotgun (WGS) entry which is preliminary data.</text>
</comment>
<sequence length="479" mass="52236">MTTTDIAVSLTRNSSIPLSQQLSSEIEQLIDRGVLRGGTKLPSVRVLAEAHSTSTHTVVEAYSHLVARGVVLSRRGSGFFVAENSTKSSVSEVAKLRESLDPKKLGQELMSDAPTSSVRLGGGPVGSDWVDYIELESAVRKISRGLLPRFGALGTTQGYAPLREMLARQLSQRGIKATTSNLLLTNGATQAIDLLIRLLVKPGQTVLIDDPGYFQTVWALKVRGAHIVGVPRNLDGPDVAAFEKICTELKPSIFFTQSALQNPTGSMLSLSVAHDLLRAAEKHGVTIVEDDVSADLAPENSPRLAMLDQLNRVIYLGSFSKTLTPSLRVGYLATKRTDFLEELVTLKLISCYASCEPNEAIVHSLLADGHYARHVRRLDRRLQERASTAIARLEQDGFRIDQPYIGGTFVWMKQVDIPDAMALTNQASRMGMLLAPGCAFRPNLELSPYLRFSLPLCTDSALDMLSKAVSATQKELRRG</sequence>
<dbReference type="InterPro" id="IPR015424">
    <property type="entry name" value="PyrdxlP-dep_Trfase"/>
</dbReference>
<proteinExistence type="inferred from homology"/>
<dbReference type="Gene3D" id="3.90.1150.10">
    <property type="entry name" value="Aspartate Aminotransferase, domain 1"/>
    <property type="match status" value="1"/>
</dbReference>
<dbReference type="PANTHER" id="PTHR46577">
    <property type="entry name" value="HTH-TYPE TRANSCRIPTIONAL REGULATORY PROTEIN GABR"/>
    <property type="match status" value="1"/>
</dbReference>
<evidence type="ECO:0000313" key="7">
    <source>
        <dbReference type="EMBL" id="OWY28187.1"/>
    </source>
</evidence>
<evidence type="ECO:0000256" key="3">
    <source>
        <dbReference type="ARBA" id="ARBA00023015"/>
    </source>
</evidence>
<dbReference type="RefSeq" id="WP_088751814.1">
    <property type="nucleotide sequence ID" value="NZ_NJGU01000008.1"/>
</dbReference>
<dbReference type="PANTHER" id="PTHR46577:SF2">
    <property type="entry name" value="TRANSCRIPTIONAL REGULATORY PROTEIN"/>
    <property type="match status" value="1"/>
</dbReference>
<dbReference type="Proteomes" id="UP000197596">
    <property type="component" value="Unassembled WGS sequence"/>
</dbReference>
<evidence type="ECO:0000256" key="5">
    <source>
        <dbReference type="ARBA" id="ARBA00023163"/>
    </source>
</evidence>
<dbReference type="InterPro" id="IPR000524">
    <property type="entry name" value="Tscrpt_reg_HTH_GntR"/>
</dbReference>
<organism evidence="7 8">
    <name type="scientific">Herbaspirillum robiniae</name>
    <dbReference type="NCBI Taxonomy" id="2014887"/>
    <lineage>
        <taxon>Bacteria</taxon>
        <taxon>Pseudomonadati</taxon>
        <taxon>Pseudomonadota</taxon>
        <taxon>Betaproteobacteria</taxon>
        <taxon>Burkholderiales</taxon>
        <taxon>Oxalobacteraceae</taxon>
        <taxon>Herbaspirillum</taxon>
    </lineage>
</organism>
<reference evidence="7 8" key="1">
    <citation type="submission" date="2017-06" db="EMBL/GenBank/DDBJ databases">
        <title>Herbaspirillum phytohormonus sp. nov., isolated from the root nodule of Robinia pseudoacacia in lead-zinc mine.</title>
        <authorList>
            <person name="Fan M."/>
            <person name="Lin Y."/>
        </authorList>
    </citation>
    <scope>NUCLEOTIDE SEQUENCE [LARGE SCALE GENOMIC DNA]</scope>
    <source>
        <strain evidence="7 8">HZ10</strain>
    </source>
</reference>
<evidence type="ECO:0000313" key="8">
    <source>
        <dbReference type="Proteomes" id="UP000197596"/>
    </source>
</evidence>
<dbReference type="InterPro" id="IPR051446">
    <property type="entry name" value="HTH_trans_reg/aminotransferase"/>
</dbReference>
<dbReference type="Pfam" id="PF00392">
    <property type="entry name" value="GntR"/>
    <property type="match status" value="1"/>
</dbReference>
<dbReference type="InterPro" id="IPR004839">
    <property type="entry name" value="Aminotransferase_I/II_large"/>
</dbReference>
<dbReference type="SUPFAM" id="SSF53383">
    <property type="entry name" value="PLP-dependent transferases"/>
    <property type="match status" value="1"/>
</dbReference>